<dbReference type="PROSITE" id="PS01278">
    <property type="entry name" value="MTTASE_RADICAL"/>
    <property type="match status" value="1"/>
</dbReference>
<protein>
    <recommendedName>
        <fullName evidence="8">Ribosomal protein uS12 methylthiotransferase RimO</fullName>
        <shortName evidence="8">uS12 MTTase</shortName>
        <shortName evidence="8">uS12 methylthiotransferase</shortName>
        <ecNumber evidence="8">2.8.4.4</ecNumber>
    </recommendedName>
    <alternativeName>
        <fullName evidence="8">Ribosomal protein uS12 (aspartate-C(3))-methylthiotransferase</fullName>
    </alternativeName>
    <alternativeName>
        <fullName evidence="8">Ribosome maturation factor RimO</fullName>
    </alternativeName>
</protein>
<accession>A0A1G6AMF7</accession>
<dbReference type="Proteomes" id="UP000199228">
    <property type="component" value="Unassembled WGS sequence"/>
</dbReference>
<gene>
    <name evidence="8" type="primary">rimO</name>
    <name evidence="12" type="ORF">SAMN02910417_00721</name>
</gene>
<evidence type="ECO:0000256" key="6">
    <source>
        <dbReference type="ARBA" id="ARBA00023004"/>
    </source>
</evidence>
<keyword evidence="6 8" id="KW-0408">Iron</keyword>
<dbReference type="Pfam" id="PF00919">
    <property type="entry name" value="UPF0004"/>
    <property type="match status" value="1"/>
</dbReference>
<dbReference type="InterPro" id="IPR058240">
    <property type="entry name" value="rSAM_sf"/>
</dbReference>
<organism evidence="12 13">
    <name type="scientific">Eubacterium oxidoreducens</name>
    <dbReference type="NCBI Taxonomy" id="1732"/>
    <lineage>
        <taxon>Bacteria</taxon>
        <taxon>Bacillati</taxon>
        <taxon>Bacillota</taxon>
        <taxon>Clostridia</taxon>
        <taxon>Eubacteriales</taxon>
        <taxon>Eubacteriaceae</taxon>
        <taxon>Eubacterium</taxon>
    </lineage>
</organism>
<dbReference type="EC" id="2.8.4.4" evidence="8"/>
<dbReference type="InterPro" id="IPR012340">
    <property type="entry name" value="NA-bd_OB-fold"/>
</dbReference>
<dbReference type="PANTHER" id="PTHR43837">
    <property type="entry name" value="RIBOSOMAL PROTEIN S12 METHYLTHIOTRANSFERASE RIMO"/>
    <property type="match status" value="1"/>
</dbReference>
<evidence type="ECO:0000259" key="10">
    <source>
        <dbReference type="PROSITE" id="PS51449"/>
    </source>
</evidence>
<dbReference type="GO" id="GO:0046872">
    <property type="term" value="F:metal ion binding"/>
    <property type="evidence" value="ECO:0007669"/>
    <property type="project" value="UniProtKB-KW"/>
</dbReference>
<reference evidence="12 13" key="1">
    <citation type="submission" date="2016-10" db="EMBL/GenBank/DDBJ databases">
        <authorList>
            <person name="de Groot N.N."/>
        </authorList>
    </citation>
    <scope>NUCLEOTIDE SEQUENCE [LARGE SCALE GENOMIC DNA]</scope>
    <source>
        <strain evidence="12 13">DSM 3217</strain>
    </source>
</reference>
<evidence type="ECO:0000313" key="12">
    <source>
        <dbReference type="EMBL" id="SDB09555.1"/>
    </source>
</evidence>
<comment type="catalytic activity">
    <reaction evidence="8">
        <text>L-aspartate(89)-[ribosomal protein uS12]-hydrogen + (sulfur carrier)-SH + AH2 + 2 S-adenosyl-L-methionine = 3-methylsulfanyl-L-aspartate(89)-[ribosomal protein uS12]-hydrogen + (sulfur carrier)-H + 5'-deoxyadenosine + L-methionine + A + S-adenosyl-L-homocysteine + 2 H(+)</text>
        <dbReference type="Rhea" id="RHEA:37087"/>
        <dbReference type="Rhea" id="RHEA-COMP:10460"/>
        <dbReference type="Rhea" id="RHEA-COMP:10461"/>
        <dbReference type="Rhea" id="RHEA-COMP:14737"/>
        <dbReference type="Rhea" id="RHEA-COMP:14739"/>
        <dbReference type="ChEBI" id="CHEBI:13193"/>
        <dbReference type="ChEBI" id="CHEBI:15378"/>
        <dbReference type="ChEBI" id="CHEBI:17319"/>
        <dbReference type="ChEBI" id="CHEBI:17499"/>
        <dbReference type="ChEBI" id="CHEBI:29917"/>
        <dbReference type="ChEBI" id="CHEBI:29961"/>
        <dbReference type="ChEBI" id="CHEBI:57844"/>
        <dbReference type="ChEBI" id="CHEBI:57856"/>
        <dbReference type="ChEBI" id="CHEBI:59789"/>
        <dbReference type="ChEBI" id="CHEBI:64428"/>
        <dbReference type="ChEBI" id="CHEBI:73599"/>
        <dbReference type="EC" id="2.8.4.4"/>
    </reaction>
</comment>
<comment type="subcellular location">
    <subcellularLocation>
        <location evidence="8">Cytoplasm</location>
    </subcellularLocation>
</comment>
<comment type="similarity">
    <text evidence="8">Belongs to the methylthiotransferase family. RimO subfamily.</text>
</comment>
<keyword evidence="7 8" id="KW-0411">Iron-sulfur</keyword>
<comment type="function">
    <text evidence="8">Catalyzes the methylthiolation of an aspartic acid residue of ribosomal protein uS12.</text>
</comment>
<dbReference type="GO" id="GO:0035600">
    <property type="term" value="P:tRNA methylthiolation"/>
    <property type="evidence" value="ECO:0007669"/>
    <property type="project" value="UniProtKB-ARBA"/>
</dbReference>
<dbReference type="GO" id="GO:0140101">
    <property type="term" value="F:catalytic activity, acting on a tRNA"/>
    <property type="evidence" value="ECO:0007669"/>
    <property type="project" value="UniProtKB-ARBA"/>
</dbReference>
<evidence type="ECO:0000256" key="5">
    <source>
        <dbReference type="ARBA" id="ARBA00022723"/>
    </source>
</evidence>
<dbReference type="InterPro" id="IPR006638">
    <property type="entry name" value="Elp3/MiaA/NifB-like_rSAM"/>
</dbReference>
<dbReference type="HAMAP" id="MF_01865">
    <property type="entry name" value="MTTase_RimO"/>
    <property type="match status" value="1"/>
</dbReference>
<dbReference type="GO" id="GO:0103039">
    <property type="term" value="F:protein methylthiotransferase activity"/>
    <property type="evidence" value="ECO:0007669"/>
    <property type="project" value="UniProtKB-EC"/>
</dbReference>
<dbReference type="InterPro" id="IPR023404">
    <property type="entry name" value="rSAM_horseshoe"/>
</dbReference>
<dbReference type="Gene3D" id="2.40.50.140">
    <property type="entry name" value="Nucleic acid-binding proteins"/>
    <property type="match status" value="1"/>
</dbReference>
<dbReference type="STRING" id="1732.SAMN02910417_00721"/>
<evidence type="ECO:0000256" key="7">
    <source>
        <dbReference type="ARBA" id="ARBA00023014"/>
    </source>
</evidence>
<keyword evidence="3 8" id="KW-0808">Transferase</keyword>
<keyword evidence="2 8" id="KW-0963">Cytoplasm</keyword>
<feature type="binding site" evidence="8">
    <location>
        <position position="139"/>
    </location>
    <ligand>
        <name>[4Fe-4S] cluster</name>
        <dbReference type="ChEBI" id="CHEBI:49883"/>
        <label>2</label>
        <note>4Fe-4S-S-AdoMet</note>
    </ligand>
</feature>
<dbReference type="EMBL" id="FMXR01000006">
    <property type="protein sequence ID" value="SDB09555.1"/>
    <property type="molecule type" value="Genomic_DNA"/>
</dbReference>
<dbReference type="InterPro" id="IPR038135">
    <property type="entry name" value="Methylthiotransferase_N_sf"/>
</dbReference>
<dbReference type="GO" id="GO:0035599">
    <property type="term" value="F:aspartic acid methylthiotransferase activity"/>
    <property type="evidence" value="ECO:0007669"/>
    <property type="project" value="TreeGrafter"/>
</dbReference>
<keyword evidence="13" id="KW-1185">Reference proteome</keyword>
<dbReference type="GO" id="GO:0005840">
    <property type="term" value="C:ribosome"/>
    <property type="evidence" value="ECO:0007669"/>
    <property type="project" value="UniProtKB-KW"/>
</dbReference>
<dbReference type="Pfam" id="PF18693">
    <property type="entry name" value="TRAM_2"/>
    <property type="match status" value="1"/>
</dbReference>
<evidence type="ECO:0000259" key="11">
    <source>
        <dbReference type="PROSITE" id="PS51918"/>
    </source>
</evidence>
<dbReference type="SMART" id="SM00729">
    <property type="entry name" value="Elp3"/>
    <property type="match status" value="1"/>
</dbReference>
<dbReference type="GO" id="GO:0051539">
    <property type="term" value="F:4 iron, 4 sulfur cluster binding"/>
    <property type="evidence" value="ECO:0007669"/>
    <property type="project" value="UniProtKB-UniRule"/>
</dbReference>
<dbReference type="PROSITE" id="PS50926">
    <property type="entry name" value="TRAM"/>
    <property type="match status" value="1"/>
</dbReference>
<evidence type="ECO:0000256" key="1">
    <source>
        <dbReference type="ARBA" id="ARBA00022485"/>
    </source>
</evidence>
<evidence type="ECO:0000256" key="4">
    <source>
        <dbReference type="ARBA" id="ARBA00022691"/>
    </source>
</evidence>
<evidence type="ECO:0000313" key="13">
    <source>
        <dbReference type="Proteomes" id="UP000199228"/>
    </source>
</evidence>
<dbReference type="FunFam" id="3.80.30.20:FF:000001">
    <property type="entry name" value="tRNA-2-methylthio-N(6)-dimethylallyladenosine synthase 2"/>
    <property type="match status" value="1"/>
</dbReference>
<dbReference type="SUPFAM" id="SSF102114">
    <property type="entry name" value="Radical SAM enzymes"/>
    <property type="match status" value="1"/>
</dbReference>
<dbReference type="PANTHER" id="PTHR43837:SF1">
    <property type="entry name" value="RIBOSOMAL PROTEIN US12 METHYLTHIOTRANSFERASE RIMO"/>
    <property type="match status" value="1"/>
</dbReference>
<dbReference type="Pfam" id="PF04055">
    <property type="entry name" value="Radical_SAM"/>
    <property type="match status" value="1"/>
</dbReference>
<keyword evidence="12" id="KW-0689">Ribosomal protein</keyword>
<evidence type="ECO:0000259" key="9">
    <source>
        <dbReference type="PROSITE" id="PS50926"/>
    </source>
</evidence>
<sequence length="419" mass="47892">MLGILQSAGYSFTNTEEDADVIVINTCTFIDSAKEESINTILEMAQWKERGRCKALIATGCLAQRFSKEIKEELPEVDAIIGTNSWDEIAKAVTKVLEQKHFEKIGELTGMPDMSKKRILTSGTHYAYLKIAEGCDKHCTYCVIPSIRGKYRSVSMEVLIKQAQDLVEMGVKELLLVAQETTLYGVDLYEKKSLHILLQKLAKIDELKWIRILYCYPEEIYPELVEEIKNNPKVCHYLDLPIQHCSDRILKKMARRTSKAELKKTFEMLRREIPDIALRTTVICGFPGETKEEHKELLSFIEEIGFDRLGAFAYSREEGTAAASFENQIEDETKQLWVDEVMELQQEICEEKCCEMIGTHLKVLVEGTAENVYVCRTYRDAPDIDGYLFLETSQILHTGDFVNVKVTGAYEYDLIGELE</sequence>
<dbReference type="InterPro" id="IPR005839">
    <property type="entry name" value="Methylthiotransferase"/>
</dbReference>
<proteinExistence type="inferred from homology"/>
<dbReference type="NCBIfam" id="TIGR00089">
    <property type="entry name" value="MiaB/RimO family radical SAM methylthiotransferase"/>
    <property type="match status" value="1"/>
</dbReference>
<name>A0A1G6AMF7_EUBOX</name>
<keyword evidence="5 8" id="KW-0479">Metal-binding</keyword>
<dbReference type="InterPro" id="IPR020612">
    <property type="entry name" value="Methylthiotransferase_CS"/>
</dbReference>
<comment type="cofactor">
    <cofactor evidence="8">
        <name>[4Fe-4S] cluster</name>
        <dbReference type="ChEBI" id="CHEBI:49883"/>
    </cofactor>
    <text evidence="8">Binds 2 [4Fe-4S] clusters. One cluster is coordinated with 3 cysteines and an exchangeable S-adenosyl-L-methionine.</text>
</comment>
<dbReference type="SFLD" id="SFLDS00029">
    <property type="entry name" value="Radical_SAM"/>
    <property type="match status" value="1"/>
</dbReference>
<feature type="binding site" evidence="8">
    <location>
        <position position="142"/>
    </location>
    <ligand>
        <name>[4Fe-4S] cluster</name>
        <dbReference type="ChEBI" id="CHEBI:49883"/>
        <label>2</label>
        <note>4Fe-4S-S-AdoMet</note>
    </ligand>
</feature>
<evidence type="ECO:0000256" key="3">
    <source>
        <dbReference type="ARBA" id="ARBA00022679"/>
    </source>
</evidence>
<dbReference type="PROSITE" id="PS51449">
    <property type="entry name" value="MTTASE_N"/>
    <property type="match status" value="1"/>
</dbReference>
<dbReference type="PROSITE" id="PS51918">
    <property type="entry name" value="RADICAL_SAM"/>
    <property type="match status" value="1"/>
</dbReference>
<feature type="domain" description="TRAM" evidence="9">
    <location>
        <begin position="354"/>
        <end position="419"/>
    </location>
</feature>
<dbReference type="SFLD" id="SFLDG01082">
    <property type="entry name" value="B12-binding_domain_containing"/>
    <property type="match status" value="1"/>
</dbReference>
<dbReference type="InterPro" id="IPR013848">
    <property type="entry name" value="Methylthiotransferase_N"/>
</dbReference>
<dbReference type="Gene3D" id="3.40.50.12160">
    <property type="entry name" value="Methylthiotransferase, N-terminal domain"/>
    <property type="match status" value="1"/>
</dbReference>
<comment type="caution">
    <text evidence="8">Lacks conserved residue(s) required for the propagation of feature annotation.</text>
</comment>
<dbReference type="SFLD" id="SFLDG01061">
    <property type="entry name" value="methylthiotransferase"/>
    <property type="match status" value="1"/>
</dbReference>
<dbReference type="InterPro" id="IPR002792">
    <property type="entry name" value="TRAM_dom"/>
</dbReference>
<keyword evidence="12" id="KW-0687">Ribonucleoprotein</keyword>
<dbReference type="NCBIfam" id="TIGR01125">
    <property type="entry name" value="30S ribosomal protein S12 methylthiotransferase RimO"/>
    <property type="match status" value="1"/>
</dbReference>
<feature type="binding site" evidence="8">
    <location>
        <position position="135"/>
    </location>
    <ligand>
        <name>[4Fe-4S] cluster</name>
        <dbReference type="ChEBI" id="CHEBI:49883"/>
        <label>2</label>
        <note>4Fe-4S-S-AdoMet</note>
    </ligand>
</feature>
<keyword evidence="1 8" id="KW-0004">4Fe-4S</keyword>
<dbReference type="CDD" id="cd01335">
    <property type="entry name" value="Radical_SAM"/>
    <property type="match status" value="1"/>
</dbReference>
<dbReference type="Gene3D" id="3.80.30.20">
    <property type="entry name" value="tm_1862 like domain"/>
    <property type="match status" value="1"/>
</dbReference>
<evidence type="ECO:0000256" key="8">
    <source>
        <dbReference type="HAMAP-Rule" id="MF_01865"/>
    </source>
</evidence>
<evidence type="ECO:0000256" key="2">
    <source>
        <dbReference type="ARBA" id="ARBA00022490"/>
    </source>
</evidence>
<keyword evidence="4 8" id="KW-0949">S-adenosyl-L-methionine</keyword>
<feature type="domain" description="Radical SAM core" evidence="11">
    <location>
        <begin position="121"/>
        <end position="351"/>
    </location>
</feature>
<dbReference type="GO" id="GO:0005829">
    <property type="term" value="C:cytosol"/>
    <property type="evidence" value="ECO:0007669"/>
    <property type="project" value="TreeGrafter"/>
</dbReference>
<dbReference type="InterPro" id="IPR007197">
    <property type="entry name" value="rSAM"/>
</dbReference>
<dbReference type="AlphaFoldDB" id="A0A1G6AMF7"/>
<feature type="domain" description="MTTase N-terminal" evidence="10">
    <location>
        <begin position="1"/>
        <end position="98"/>
    </location>
</feature>
<dbReference type="InterPro" id="IPR005840">
    <property type="entry name" value="Ribosomal_uS12_MeSTrfase_RimO"/>
</dbReference>